<dbReference type="Proteomes" id="UP001165089">
    <property type="component" value="Unassembled WGS sequence"/>
</dbReference>
<dbReference type="InterPro" id="IPR029465">
    <property type="entry name" value="ATPgrasp_TupA"/>
</dbReference>
<organism evidence="1 2">
    <name type="scientific">Geothrix rubra</name>
    <dbReference type="NCBI Taxonomy" id="2927977"/>
    <lineage>
        <taxon>Bacteria</taxon>
        <taxon>Pseudomonadati</taxon>
        <taxon>Acidobacteriota</taxon>
        <taxon>Holophagae</taxon>
        <taxon>Holophagales</taxon>
        <taxon>Holophagaceae</taxon>
        <taxon>Geothrix</taxon>
    </lineage>
</organism>
<keyword evidence="2" id="KW-1185">Reference proteome</keyword>
<sequence>MVMVQEQQAPGVLRRIKDSPAVERLYIAVFRVIDALLYQVSPALTARSRYRRMMGRRLPLDRPVTFDEKLIWLMLYWHHPLKTQCADKLGMRSYVEGLGYGHLLVDLLGVYERVSDIDFTRLPDRFVLKCTHGSGYNIFCLDKGKLDTDQALRRLHRWMGQNYARVHGEVQYEGIQPRILCESFLDSGSDRLPSDYKLHCFHGKVHFTTVCTGRDVRGGCAQYDHYDRDWQKQLAISKFGLHPERWHVQPESYATMIEAAEALSKPFPYVRMDFYCVGGKPYLGEMTFTPTGCIDTGYTDEVQAQLGGMIQLPERLER</sequence>
<name>A0ABQ5Q336_9BACT</name>
<dbReference type="EMBL" id="BSDD01000001">
    <property type="protein sequence ID" value="GLH68851.1"/>
    <property type="molecule type" value="Genomic_DNA"/>
</dbReference>
<dbReference type="GO" id="GO:0016740">
    <property type="term" value="F:transferase activity"/>
    <property type="evidence" value="ECO:0007669"/>
    <property type="project" value="UniProtKB-KW"/>
</dbReference>
<proteinExistence type="predicted"/>
<comment type="caution">
    <text evidence="1">The sequence shown here is derived from an EMBL/GenBank/DDBJ whole genome shotgun (WGS) entry which is preliminary data.</text>
</comment>
<gene>
    <name evidence="1" type="ORF">GETHPA_03840</name>
</gene>
<evidence type="ECO:0000313" key="2">
    <source>
        <dbReference type="Proteomes" id="UP001165089"/>
    </source>
</evidence>
<protein>
    <submittedName>
        <fullName evidence="1">Glycosyl transferase</fullName>
    </submittedName>
</protein>
<keyword evidence="1" id="KW-0808">Transferase</keyword>
<evidence type="ECO:0000313" key="1">
    <source>
        <dbReference type="EMBL" id="GLH68851.1"/>
    </source>
</evidence>
<dbReference type="Pfam" id="PF14305">
    <property type="entry name" value="ATPgrasp_TupA"/>
    <property type="match status" value="1"/>
</dbReference>
<reference evidence="1 2" key="1">
    <citation type="journal article" date="2023" name="Antonie Van Leeuwenhoek">
        <title>Mesoterricola silvestris gen. nov., sp. nov., Mesoterricola sediminis sp. nov., Geothrix oryzae sp. nov., Geothrix edaphica sp. nov., Geothrix rubra sp. nov., and Geothrix limicola sp. nov., six novel members of Acidobacteriota isolated from soils.</title>
        <authorList>
            <person name="Itoh H."/>
            <person name="Sugisawa Y."/>
            <person name="Mise K."/>
            <person name="Xu Z."/>
            <person name="Kuniyasu M."/>
            <person name="Ushijima N."/>
            <person name="Kawano K."/>
            <person name="Kobayashi E."/>
            <person name="Shiratori Y."/>
            <person name="Masuda Y."/>
            <person name="Senoo K."/>
        </authorList>
    </citation>
    <scope>NUCLEOTIDE SEQUENCE [LARGE SCALE GENOMIC DNA]</scope>
    <source>
        <strain evidence="1 2">Red803</strain>
    </source>
</reference>
<dbReference type="RefSeq" id="WP_285722480.1">
    <property type="nucleotide sequence ID" value="NZ_BSDD01000001.1"/>
</dbReference>
<accession>A0ABQ5Q336</accession>